<sequence>MKVVFVGPTLPDPPQIDDIVFRPPAKLGDIRRAVDDGATAIGLIDGVYEQAAAVWHKEILFALDQGVRVLGAASMGALRAAECAPFGMEPIGTIALAYCSGALDDDAAVALVHAPAEFGSQALTEPLVDVWATIDNLRTLAIVAESEAGRLKARAASIGFRLRTIDAIFAGHENAKQLTEAYLTHRIYAKRRDALELLSAISFAKSNTYRASSQAQGDTVLWAQGRPRQAFNV</sequence>
<dbReference type="Pfam" id="PF07812">
    <property type="entry name" value="TfuA"/>
    <property type="match status" value="1"/>
</dbReference>
<evidence type="ECO:0000313" key="2">
    <source>
        <dbReference type="EMBL" id="KKB80494.1"/>
    </source>
</evidence>
<dbReference type="Proteomes" id="UP000033514">
    <property type="component" value="Unassembled WGS sequence"/>
</dbReference>
<dbReference type="OrthoDB" id="118811at2"/>
<proteinExistence type="predicted"/>
<dbReference type="STRING" id="361041.VW35_07755"/>
<evidence type="ECO:0000259" key="1">
    <source>
        <dbReference type="Pfam" id="PF07812"/>
    </source>
</evidence>
<dbReference type="InterPro" id="IPR012924">
    <property type="entry name" value="TfuA_core"/>
</dbReference>
<keyword evidence="3" id="KW-1185">Reference proteome</keyword>
<gene>
    <name evidence="2" type="ORF">VW35_07755</name>
</gene>
<evidence type="ECO:0000313" key="3">
    <source>
        <dbReference type="Proteomes" id="UP000033514"/>
    </source>
</evidence>
<name>A0A0F5LE56_9HYPH</name>
<feature type="domain" description="TfuA-like core" evidence="1">
    <location>
        <begin position="45"/>
        <end position="164"/>
    </location>
</feature>
<accession>A0A0F5LE56</accession>
<protein>
    <recommendedName>
        <fullName evidence="1">TfuA-like core domain-containing protein</fullName>
    </recommendedName>
</protein>
<dbReference type="AlphaFoldDB" id="A0A0F5LE56"/>
<reference evidence="2 3" key="1">
    <citation type="submission" date="2015-03" db="EMBL/GenBank/DDBJ databases">
        <authorList>
            <person name="Hassan Y.I."/>
            <person name="Lepp D."/>
            <person name="Zhou T."/>
        </authorList>
    </citation>
    <scope>NUCLEOTIDE SEQUENCE [LARGE SCALE GENOMIC DNA]</scope>
    <source>
        <strain evidence="2 3">GH2-10</strain>
    </source>
</reference>
<organism evidence="2 3">
    <name type="scientific">Devosia soli</name>
    <dbReference type="NCBI Taxonomy" id="361041"/>
    <lineage>
        <taxon>Bacteria</taxon>
        <taxon>Pseudomonadati</taxon>
        <taxon>Pseudomonadota</taxon>
        <taxon>Alphaproteobacteria</taxon>
        <taxon>Hyphomicrobiales</taxon>
        <taxon>Devosiaceae</taxon>
        <taxon>Devosia</taxon>
    </lineage>
</organism>
<comment type="caution">
    <text evidence="2">The sequence shown here is derived from an EMBL/GenBank/DDBJ whole genome shotgun (WGS) entry which is preliminary data.</text>
</comment>
<dbReference type="EMBL" id="LAJG01000014">
    <property type="protein sequence ID" value="KKB80494.1"/>
    <property type="molecule type" value="Genomic_DNA"/>
</dbReference>
<dbReference type="PATRIC" id="fig|361041.3.peg.889"/>